<organism evidence="7 8">
    <name type="scientific">Candidatus Erysipelatoclostridium merdavium</name>
    <dbReference type="NCBI Taxonomy" id="2838566"/>
    <lineage>
        <taxon>Bacteria</taxon>
        <taxon>Bacillati</taxon>
        <taxon>Bacillota</taxon>
        <taxon>Erysipelotrichia</taxon>
        <taxon>Erysipelotrichales</taxon>
        <taxon>Erysipelotrichales incertae sedis</taxon>
    </lineage>
</organism>
<feature type="transmembrane region" description="Helical" evidence="6">
    <location>
        <begin position="103"/>
        <end position="121"/>
    </location>
</feature>
<sequence length="156" mass="18452">MIKLKKYKYIILNIAISLGIGGLSAFFTMNSMDIYQNINRPKLAPPGYIFPIVWTILYVLMGISSYLIHRSNHKNKETALIIYYFQLLINFSWPIFFFNYQNFLLALAILFILNILVIILIKVTYSINHLASYLLIPYLIWILFALYLNFWIFIHN</sequence>
<protein>
    <submittedName>
        <fullName evidence="7">Tryptophan-rich sensory protein</fullName>
    </submittedName>
</protein>
<dbReference type="Proteomes" id="UP000886724">
    <property type="component" value="Unassembled WGS sequence"/>
</dbReference>
<keyword evidence="5 6" id="KW-0472">Membrane</keyword>
<evidence type="ECO:0000313" key="8">
    <source>
        <dbReference type="Proteomes" id="UP000886724"/>
    </source>
</evidence>
<dbReference type="EMBL" id="DXET01000250">
    <property type="protein sequence ID" value="HIX82514.1"/>
    <property type="molecule type" value="Genomic_DNA"/>
</dbReference>
<evidence type="ECO:0000256" key="5">
    <source>
        <dbReference type="ARBA" id="ARBA00023136"/>
    </source>
</evidence>
<evidence type="ECO:0000256" key="6">
    <source>
        <dbReference type="SAM" id="Phobius"/>
    </source>
</evidence>
<dbReference type="PIRSF" id="PIRSF005859">
    <property type="entry name" value="PBR"/>
    <property type="match status" value="1"/>
</dbReference>
<gene>
    <name evidence="7" type="ORF">H9980_11190</name>
</gene>
<evidence type="ECO:0000256" key="3">
    <source>
        <dbReference type="ARBA" id="ARBA00022692"/>
    </source>
</evidence>
<dbReference type="PANTHER" id="PTHR10057">
    <property type="entry name" value="PERIPHERAL-TYPE BENZODIAZEPINE RECEPTOR"/>
    <property type="match status" value="1"/>
</dbReference>
<dbReference type="InterPro" id="IPR004307">
    <property type="entry name" value="TspO_MBR"/>
</dbReference>
<evidence type="ECO:0000313" key="7">
    <source>
        <dbReference type="EMBL" id="HIX82514.1"/>
    </source>
</evidence>
<evidence type="ECO:0000256" key="4">
    <source>
        <dbReference type="ARBA" id="ARBA00022989"/>
    </source>
</evidence>
<evidence type="ECO:0000256" key="1">
    <source>
        <dbReference type="ARBA" id="ARBA00004141"/>
    </source>
</evidence>
<dbReference type="GO" id="GO:0016020">
    <property type="term" value="C:membrane"/>
    <property type="evidence" value="ECO:0007669"/>
    <property type="project" value="UniProtKB-SubCell"/>
</dbReference>
<feature type="transmembrane region" description="Helical" evidence="6">
    <location>
        <begin position="133"/>
        <end position="154"/>
    </location>
</feature>
<reference evidence="7" key="1">
    <citation type="journal article" date="2021" name="PeerJ">
        <title>Extensive microbial diversity within the chicken gut microbiome revealed by metagenomics and culture.</title>
        <authorList>
            <person name="Gilroy R."/>
            <person name="Ravi A."/>
            <person name="Getino M."/>
            <person name="Pursley I."/>
            <person name="Horton D.L."/>
            <person name="Alikhan N.F."/>
            <person name="Baker D."/>
            <person name="Gharbi K."/>
            <person name="Hall N."/>
            <person name="Watson M."/>
            <person name="Adriaenssens E.M."/>
            <person name="Foster-Nyarko E."/>
            <person name="Jarju S."/>
            <person name="Secka A."/>
            <person name="Antonio M."/>
            <person name="Oren A."/>
            <person name="Chaudhuri R.R."/>
            <person name="La Ragione R."/>
            <person name="Hildebrand F."/>
            <person name="Pallen M.J."/>
        </authorList>
    </citation>
    <scope>NUCLEOTIDE SEQUENCE</scope>
    <source>
        <strain evidence="7">ChiGjej1B1-14440</strain>
    </source>
</reference>
<dbReference type="AlphaFoldDB" id="A0A9D2BP81"/>
<dbReference type="FunFam" id="1.20.1260.100:FF:000001">
    <property type="entry name" value="translocator protein 2"/>
    <property type="match status" value="1"/>
</dbReference>
<reference evidence="7" key="2">
    <citation type="submission" date="2021-04" db="EMBL/GenBank/DDBJ databases">
        <authorList>
            <person name="Gilroy R."/>
        </authorList>
    </citation>
    <scope>NUCLEOTIDE SEQUENCE</scope>
    <source>
        <strain evidence="7">ChiGjej1B1-14440</strain>
    </source>
</reference>
<feature type="transmembrane region" description="Helical" evidence="6">
    <location>
        <begin position="48"/>
        <end position="68"/>
    </location>
</feature>
<comment type="similarity">
    <text evidence="2">Belongs to the TspO/BZRP family.</text>
</comment>
<feature type="transmembrane region" description="Helical" evidence="6">
    <location>
        <begin position="7"/>
        <end position="28"/>
    </location>
</feature>
<comment type="subcellular location">
    <subcellularLocation>
        <location evidence="1">Membrane</location>
        <topology evidence="1">Multi-pass membrane protein</topology>
    </subcellularLocation>
</comment>
<keyword evidence="4 6" id="KW-1133">Transmembrane helix</keyword>
<dbReference type="InterPro" id="IPR038330">
    <property type="entry name" value="TspO/MBR-related_sf"/>
</dbReference>
<dbReference type="Gene3D" id="1.20.1260.100">
    <property type="entry name" value="TspO/MBR protein"/>
    <property type="match status" value="1"/>
</dbReference>
<proteinExistence type="inferred from homology"/>
<evidence type="ECO:0000256" key="2">
    <source>
        <dbReference type="ARBA" id="ARBA00007524"/>
    </source>
</evidence>
<feature type="transmembrane region" description="Helical" evidence="6">
    <location>
        <begin position="80"/>
        <end position="97"/>
    </location>
</feature>
<comment type="caution">
    <text evidence="7">The sequence shown here is derived from an EMBL/GenBank/DDBJ whole genome shotgun (WGS) entry which is preliminary data.</text>
</comment>
<name>A0A9D2BP81_9FIRM</name>
<dbReference type="GO" id="GO:0033013">
    <property type="term" value="P:tetrapyrrole metabolic process"/>
    <property type="evidence" value="ECO:0007669"/>
    <property type="project" value="UniProtKB-ARBA"/>
</dbReference>
<dbReference type="CDD" id="cd15904">
    <property type="entry name" value="TSPO_MBR"/>
    <property type="match status" value="1"/>
</dbReference>
<dbReference type="Pfam" id="PF03073">
    <property type="entry name" value="TspO_MBR"/>
    <property type="match status" value="1"/>
</dbReference>
<dbReference type="PANTHER" id="PTHR10057:SF0">
    <property type="entry name" value="TRANSLOCATOR PROTEIN"/>
    <property type="match status" value="1"/>
</dbReference>
<keyword evidence="3 6" id="KW-0812">Transmembrane</keyword>
<accession>A0A9D2BP81</accession>